<protein>
    <recommendedName>
        <fullName evidence="1">Exodeoxyribonuclease 7 large subunit</fullName>
        <ecNumber evidence="1">3.1.11.6</ecNumber>
    </recommendedName>
</protein>
<keyword evidence="2" id="KW-0175">Coiled coil</keyword>
<evidence type="ECO:0000313" key="4">
    <source>
        <dbReference type="EMBL" id="TGG87238.1"/>
    </source>
</evidence>
<dbReference type="RefSeq" id="WP_135403059.1">
    <property type="nucleotide sequence ID" value="NZ_SRME01000005.1"/>
</dbReference>
<dbReference type="PANTHER" id="PTHR30008">
    <property type="entry name" value="EXODEOXYRIBONUCLEASE 7 LARGE SUBUNIT"/>
    <property type="match status" value="1"/>
</dbReference>
<dbReference type="GO" id="GO:0006308">
    <property type="term" value="P:DNA catabolic process"/>
    <property type="evidence" value="ECO:0007669"/>
    <property type="project" value="UniProtKB-UniRule"/>
</dbReference>
<dbReference type="InterPro" id="IPR020579">
    <property type="entry name" value="Exonuc_VII_lsu_C"/>
</dbReference>
<dbReference type="NCBIfam" id="TIGR00237">
    <property type="entry name" value="xseA"/>
    <property type="match status" value="1"/>
</dbReference>
<organism evidence="4 5">
    <name type="scientific">Geotoga petraea</name>
    <dbReference type="NCBI Taxonomy" id="28234"/>
    <lineage>
        <taxon>Bacteria</taxon>
        <taxon>Thermotogati</taxon>
        <taxon>Thermotogota</taxon>
        <taxon>Thermotogae</taxon>
        <taxon>Petrotogales</taxon>
        <taxon>Petrotogaceae</taxon>
        <taxon>Geotoga</taxon>
    </lineage>
</organism>
<evidence type="ECO:0000313" key="5">
    <source>
        <dbReference type="Proteomes" id="UP000297288"/>
    </source>
</evidence>
<proteinExistence type="inferred from homology"/>
<feature type="domain" description="Exonuclease VII large subunit C-terminal" evidence="3">
    <location>
        <begin position="155"/>
        <end position="459"/>
    </location>
</feature>
<dbReference type="PANTHER" id="PTHR30008:SF0">
    <property type="entry name" value="EXODEOXYRIBONUCLEASE 7 LARGE SUBUNIT"/>
    <property type="match status" value="1"/>
</dbReference>
<evidence type="ECO:0000256" key="1">
    <source>
        <dbReference type="RuleBase" id="RU004355"/>
    </source>
</evidence>
<comment type="caution">
    <text evidence="4">The sequence shown here is derived from an EMBL/GenBank/DDBJ whole genome shotgun (WGS) entry which is preliminary data.</text>
</comment>
<dbReference type="AlphaFoldDB" id="A0A4Z0VTK3"/>
<feature type="coiled-coil region" evidence="2">
    <location>
        <begin position="364"/>
        <end position="391"/>
    </location>
</feature>
<dbReference type="GO" id="GO:0008855">
    <property type="term" value="F:exodeoxyribonuclease VII activity"/>
    <property type="evidence" value="ECO:0007669"/>
    <property type="project" value="UniProtKB-UniRule"/>
</dbReference>
<sequence>MLFQNENHFPKFESIKSLLDKLYDDFKQTELYGKEILVTGDITSAKFSKRKDLFIEISQKVKNTNYSITVFFPNGMVKYLFKNINIDETKDLINKRWNIKGKISLWKSSAKYVINGLSLSSLGDSEIELKRKKILKLLDSKNLLQKEEHNLDELEPIKKIAVITSPTAAGFGDFKKNLDDAKIKPLIHLYESPMQGASTVPGMKNALRNIIKSKIDYDLVVIIRGGGSKSDLMYFDDEEIGFYISKMNERIPVLSGIGHEQDKTIPDYVAWKSYSTPTEVSKDITNSINKKYENLELYSKNIYLYFSKLFSNMENNFSLKQISFLSSLITKKIGNNDNILKNYKNTVSREINIKINQKEDYLKSFRLSRIRRDLEKDLEQLKNEVIRYTKVNKINVNNYFERRDNFLKNIYQDITANSPFASFLNKGAIVKKDGKIIDSITKIQKDENVEVIFKDGKSNNKILNIEKWED</sequence>
<dbReference type="GO" id="GO:0009318">
    <property type="term" value="C:exodeoxyribonuclease VII complex"/>
    <property type="evidence" value="ECO:0007669"/>
    <property type="project" value="UniProtKB-UniRule"/>
</dbReference>
<keyword evidence="1 4" id="KW-0378">Hydrolase</keyword>
<gene>
    <name evidence="4" type="primary">xseA</name>
    <name evidence="4" type="ORF">E4650_07990</name>
</gene>
<dbReference type="Proteomes" id="UP000297288">
    <property type="component" value="Unassembled WGS sequence"/>
</dbReference>
<name>A0A4Z0VTK3_9BACT</name>
<comment type="catalytic activity">
    <reaction evidence="1">
        <text>Exonucleolytic cleavage in either 5'- to 3'- or 3'- to 5'-direction to yield nucleoside 5'-phosphates.</text>
        <dbReference type="EC" id="3.1.11.6"/>
    </reaction>
</comment>
<dbReference type="EC" id="3.1.11.6" evidence="1"/>
<keyword evidence="1" id="KW-0540">Nuclease</keyword>
<dbReference type="InterPro" id="IPR003753">
    <property type="entry name" value="Exonuc_VII_L"/>
</dbReference>
<keyword evidence="1" id="KW-0269">Exonuclease</keyword>
<comment type="subcellular location">
    <subcellularLocation>
        <location evidence="1">Cytoplasm</location>
    </subcellularLocation>
</comment>
<evidence type="ECO:0000256" key="2">
    <source>
        <dbReference type="SAM" id="Coils"/>
    </source>
</evidence>
<reference evidence="4 5" key="1">
    <citation type="submission" date="2019-04" db="EMBL/GenBank/DDBJ databases">
        <title>Draft genome sequence data and analysis of a Fermenting Bacterium, Geotoga petraea strain HO-Geo1, isolated from heavy-oil petroleum reservoir in Russia.</title>
        <authorList>
            <person name="Grouzdev D.S."/>
            <person name="Semenova E.M."/>
            <person name="Sokolova D.S."/>
            <person name="Tourova T.P."/>
            <person name="Poltaraus A.B."/>
            <person name="Nazina T.N."/>
        </authorList>
    </citation>
    <scope>NUCLEOTIDE SEQUENCE [LARGE SCALE GENOMIC DNA]</scope>
    <source>
        <strain evidence="4 5">HO-Geo1</strain>
    </source>
</reference>
<dbReference type="Pfam" id="PF02601">
    <property type="entry name" value="Exonuc_VII_L"/>
    <property type="match status" value="1"/>
</dbReference>
<comment type="similarity">
    <text evidence="1">Belongs to the XseA family.</text>
</comment>
<dbReference type="GO" id="GO:0005737">
    <property type="term" value="C:cytoplasm"/>
    <property type="evidence" value="ECO:0007669"/>
    <property type="project" value="UniProtKB-SubCell"/>
</dbReference>
<evidence type="ECO:0000259" key="3">
    <source>
        <dbReference type="Pfam" id="PF02601"/>
    </source>
</evidence>
<dbReference type="EMBL" id="SRME01000005">
    <property type="protein sequence ID" value="TGG87238.1"/>
    <property type="molecule type" value="Genomic_DNA"/>
</dbReference>
<accession>A0A4Z0VTK3</accession>
<dbReference type="OrthoDB" id="9802795at2"/>